<dbReference type="PROSITE" id="PS51257">
    <property type="entry name" value="PROKAR_LIPOPROTEIN"/>
    <property type="match status" value="1"/>
</dbReference>
<accession>A0A193LK57</accession>
<evidence type="ECO:0000313" key="2">
    <source>
        <dbReference type="Proteomes" id="UP000092695"/>
    </source>
</evidence>
<dbReference type="AlphaFoldDB" id="A0A193LK57"/>
<reference evidence="1 2" key="1">
    <citation type="submission" date="2016-06" db="EMBL/GenBank/DDBJ databases">
        <title>Complete genome sequence of a deep-branching marine Gamma Proteobacterium Woeseia oceani type strain XK5.</title>
        <authorList>
            <person name="Mu D."/>
            <person name="Du Z."/>
        </authorList>
    </citation>
    <scope>NUCLEOTIDE SEQUENCE [LARGE SCALE GENOMIC DNA]</scope>
    <source>
        <strain evidence="1 2">XK5</strain>
    </source>
</reference>
<protein>
    <recommendedName>
        <fullName evidence="3">DUF885 domain-containing protein</fullName>
    </recommendedName>
</protein>
<proteinExistence type="predicted"/>
<dbReference type="RefSeq" id="WP_068618784.1">
    <property type="nucleotide sequence ID" value="NZ_CP016268.1"/>
</dbReference>
<organism evidence="1 2">
    <name type="scientific">Woeseia oceani</name>
    <dbReference type="NCBI Taxonomy" id="1548547"/>
    <lineage>
        <taxon>Bacteria</taxon>
        <taxon>Pseudomonadati</taxon>
        <taxon>Pseudomonadota</taxon>
        <taxon>Gammaproteobacteria</taxon>
        <taxon>Woeseiales</taxon>
        <taxon>Woeseiaceae</taxon>
        <taxon>Woeseia</taxon>
    </lineage>
</organism>
<gene>
    <name evidence="1" type="ORF">BA177_02730</name>
</gene>
<evidence type="ECO:0000313" key="1">
    <source>
        <dbReference type="EMBL" id="ANO52940.1"/>
    </source>
</evidence>
<dbReference type="EMBL" id="CP016268">
    <property type="protein sequence ID" value="ANO52940.1"/>
    <property type="molecule type" value="Genomic_DNA"/>
</dbReference>
<dbReference type="KEGG" id="woc:BA177_02730"/>
<evidence type="ECO:0008006" key="3">
    <source>
        <dbReference type="Google" id="ProtNLM"/>
    </source>
</evidence>
<sequence length="436" mass="49381">MHKHVLSVLFAIVLAACSSESPSVPVTAPAVQDLNDVAKDYLVLELSMVAHDPSHVDAYFGPENLRLQAEQLQLGLAAIRERATALQATLATWPQYADDDLLGARIKGLQARVNALLTRVAMKQGETFTFDEESRRLFNAVAPDHDASYFEEILREIDALLPGEGTTSDRVNQFYEQFEIPQERLAGVFDAAIQECRRRTLEHIQLTDNESFSTEFVTDKPWSGYNWYQGNSTSLIQVNTDLPIKIERAIDLGCHEGYPGHHVFNLLLEENLVNDQGWLEFSLYPLFSPMSLIAEGSGNYGIRLAFPDSDRIQFEKDVLFPLAGLNTDDADRYYEILDLTKKLSYAGNEAARDYLDGKTDREQAAAWLVRYALSSPERARQRVSFFDTYRSYVINYNLGQDMVANYVERGSADQAERWRRFAEILSSPTLPEDLRQ</sequence>
<keyword evidence="2" id="KW-1185">Reference proteome</keyword>
<name>A0A193LK57_9GAMM</name>
<dbReference type="Proteomes" id="UP000092695">
    <property type="component" value="Chromosome"/>
</dbReference>
<dbReference type="OrthoDB" id="140419at2"/>